<dbReference type="InterPro" id="IPR006293">
    <property type="entry name" value="DNA_helicase_ATP-dep_RecQ_bac"/>
</dbReference>
<keyword evidence="13" id="KW-0234">DNA repair</keyword>
<keyword evidence="11" id="KW-0238">DNA-binding</keyword>
<dbReference type="Gene3D" id="3.40.50.300">
    <property type="entry name" value="P-loop containing nucleotide triphosphate hydrolases"/>
    <property type="match status" value="2"/>
</dbReference>
<proteinExistence type="inferred from homology"/>
<dbReference type="GO" id="GO:0009378">
    <property type="term" value="F:four-way junction helicase activity"/>
    <property type="evidence" value="ECO:0007669"/>
    <property type="project" value="TreeGrafter"/>
</dbReference>
<keyword evidence="7 20" id="KW-0378">Hydrolase</keyword>
<evidence type="ECO:0000259" key="18">
    <source>
        <dbReference type="PROSITE" id="PS51192"/>
    </source>
</evidence>
<dbReference type="GO" id="GO:0006260">
    <property type="term" value="P:DNA replication"/>
    <property type="evidence" value="ECO:0007669"/>
    <property type="project" value="InterPro"/>
</dbReference>
<keyword evidence="10" id="KW-0067">ATP-binding</keyword>
<dbReference type="GO" id="GO:0009432">
    <property type="term" value="P:SOS response"/>
    <property type="evidence" value="ECO:0007669"/>
    <property type="project" value="UniProtKB-UniRule"/>
</dbReference>
<keyword evidence="12" id="KW-0233">DNA recombination</keyword>
<dbReference type="InterPro" id="IPR004589">
    <property type="entry name" value="DNA_helicase_ATP-dep_RecQ"/>
</dbReference>
<dbReference type="PATRIC" id="fig|29536.5.peg.184"/>
<keyword evidence="14" id="KW-0413">Isomerase</keyword>
<dbReference type="InterPro" id="IPR044876">
    <property type="entry name" value="HRDC_dom_sf"/>
</dbReference>
<feature type="domain" description="HRDC" evidence="17">
    <location>
        <begin position="534"/>
        <end position="614"/>
    </location>
</feature>
<dbReference type="PANTHER" id="PTHR13710:SF105">
    <property type="entry name" value="ATP-DEPENDENT DNA HELICASE Q1"/>
    <property type="match status" value="1"/>
</dbReference>
<dbReference type="InterPro" id="IPR036388">
    <property type="entry name" value="WH-like_DNA-bd_sf"/>
</dbReference>
<evidence type="ECO:0000256" key="10">
    <source>
        <dbReference type="ARBA" id="ARBA00022840"/>
    </source>
</evidence>
<evidence type="ECO:0000256" key="14">
    <source>
        <dbReference type="ARBA" id="ARBA00023235"/>
    </source>
</evidence>
<dbReference type="GO" id="GO:0030894">
    <property type="term" value="C:replisome"/>
    <property type="evidence" value="ECO:0007669"/>
    <property type="project" value="TreeGrafter"/>
</dbReference>
<dbReference type="Pfam" id="PF16124">
    <property type="entry name" value="RecQ_Zn_bind"/>
    <property type="match status" value="1"/>
</dbReference>
<reference evidence="20 21" key="1">
    <citation type="submission" date="2016-06" db="EMBL/GenBank/DDBJ databases">
        <title>Draft genome sequence of Flavobacterium succinicans strain DD5b.</title>
        <authorList>
            <person name="Poehlein A."/>
            <person name="Daniel R."/>
            <person name="Simeonova D.D."/>
        </authorList>
    </citation>
    <scope>NUCLEOTIDE SEQUENCE [LARGE SCALE GENOMIC DNA]</scope>
    <source>
        <strain evidence="20 21">DD5b</strain>
    </source>
</reference>
<dbReference type="InterPro" id="IPR001650">
    <property type="entry name" value="Helicase_C-like"/>
</dbReference>
<evidence type="ECO:0000256" key="7">
    <source>
        <dbReference type="ARBA" id="ARBA00022801"/>
    </source>
</evidence>
<dbReference type="GO" id="GO:0003677">
    <property type="term" value="F:DNA binding"/>
    <property type="evidence" value="ECO:0007669"/>
    <property type="project" value="UniProtKB-KW"/>
</dbReference>
<dbReference type="SMART" id="SM00341">
    <property type="entry name" value="HRDC"/>
    <property type="match status" value="1"/>
</dbReference>
<dbReference type="InterPro" id="IPR014001">
    <property type="entry name" value="Helicase_ATP-bd"/>
</dbReference>
<dbReference type="EMBL" id="JMTM01000007">
    <property type="protein sequence ID" value="OAZ05379.1"/>
    <property type="molecule type" value="Genomic_DNA"/>
</dbReference>
<evidence type="ECO:0000256" key="11">
    <source>
        <dbReference type="ARBA" id="ARBA00023125"/>
    </source>
</evidence>
<dbReference type="Gene3D" id="1.10.10.10">
    <property type="entry name" value="Winged helix-like DNA-binding domain superfamily/Winged helix DNA-binding domain"/>
    <property type="match status" value="1"/>
</dbReference>
<gene>
    <name evidence="20" type="primary">recQ_1</name>
    <name evidence="20" type="ORF">FLB_01780</name>
</gene>
<dbReference type="Pfam" id="PF00270">
    <property type="entry name" value="DEAD"/>
    <property type="match status" value="1"/>
</dbReference>
<dbReference type="Gene3D" id="1.10.10.1390">
    <property type="entry name" value="ATP-dependent DNA helicase RecQ"/>
    <property type="match status" value="1"/>
</dbReference>
<dbReference type="Pfam" id="PF21220">
    <property type="entry name" value="RecQ-1-like_HTH"/>
    <property type="match status" value="1"/>
</dbReference>
<dbReference type="SMART" id="SM00956">
    <property type="entry name" value="RQC"/>
    <property type="match status" value="1"/>
</dbReference>
<dbReference type="GO" id="GO:0006310">
    <property type="term" value="P:DNA recombination"/>
    <property type="evidence" value="ECO:0007669"/>
    <property type="project" value="UniProtKB-UniRule"/>
</dbReference>
<dbReference type="GO" id="GO:0005737">
    <property type="term" value="C:cytoplasm"/>
    <property type="evidence" value="ECO:0007669"/>
    <property type="project" value="TreeGrafter"/>
</dbReference>
<comment type="catalytic activity">
    <reaction evidence="15">
        <text>Couples ATP hydrolysis with the unwinding of duplex DNA by translocating in the 3'-5' direction.</text>
        <dbReference type="EC" id="5.6.2.4"/>
    </reaction>
</comment>
<dbReference type="GO" id="GO:0043590">
    <property type="term" value="C:bacterial nucleoid"/>
    <property type="evidence" value="ECO:0007669"/>
    <property type="project" value="TreeGrafter"/>
</dbReference>
<dbReference type="InterPro" id="IPR027417">
    <property type="entry name" value="P-loop_NTPase"/>
</dbReference>
<dbReference type="SMART" id="SM00487">
    <property type="entry name" value="DEXDc"/>
    <property type="match status" value="1"/>
</dbReference>
<dbReference type="GO" id="GO:0043138">
    <property type="term" value="F:3'-5' DNA helicase activity"/>
    <property type="evidence" value="ECO:0007669"/>
    <property type="project" value="UniProtKB-EC"/>
</dbReference>
<evidence type="ECO:0000256" key="16">
    <source>
        <dbReference type="NCBIfam" id="TIGR01389"/>
    </source>
</evidence>
<dbReference type="Pfam" id="PF09382">
    <property type="entry name" value="RQC"/>
    <property type="match status" value="1"/>
</dbReference>
<dbReference type="InterPro" id="IPR048671">
    <property type="entry name" value="RecQ-1-like_HTH"/>
</dbReference>
<dbReference type="GO" id="GO:0046872">
    <property type="term" value="F:metal ion binding"/>
    <property type="evidence" value="ECO:0007669"/>
    <property type="project" value="UniProtKB-KW"/>
</dbReference>
<evidence type="ECO:0000256" key="1">
    <source>
        <dbReference type="ARBA" id="ARBA00001946"/>
    </source>
</evidence>
<keyword evidence="4" id="KW-0479">Metal-binding</keyword>
<organism evidence="20 21">
    <name type="scientific">Flavobacterium succinicans</name>
    <dbReference type="NCBI Taxonomy" id="29536"/>
    <lineage>
        <taxon>Bacteria</taxon>
        <taxon>Pseudomonadati</taxon>
        <taxon>Bacteroidota</taxon>
        <taxon>Flavobacteriia</taxon>
        <taxon>Flavobacteriales</taxon>
        <taxon>Flavobacteriaceae</taxon>
        <taxon>Flavobacterium</taxon>
    </lineage>
</organism>
<dbReference type="NCBIfam" id="TIGR00614">
    <property type="entry name" value="recQ_fam"/>
    <property type="match status" value="1"/>
</dbReference>
<dbReference type="SUPFAM" id="SSF46785">
    <property type="entry name" value="Winged helix' DNA-binding domain"/>
    <property type="match status" value="1"/>
</dbReference>
<dbReference type="InterPro" id="IPR032284">
    <property type="entry name" value="RecQ_Zn-bd"/>
</dbReference>
<evidence type="ECO:0000256" key="13">
    <source>
        <dbReference type="ARBA" id="ARBA00023204"/>
    </source>
</evidence>
<comment type="cofactor">
    <cofactor evidence="2">
        <name>Zn(2+)</name>
        <dbReference type="ChEBI" id="CHEBI:29105"/>
    </cofactor>
</comment>
<dbReference type="SMART" id="SM00490">
    <property type="entry name" value="HELICc"/>
    <property type="match status" value="1"/>
</dbReference>
<dbReference type="Proteomes" id="UP000093807">
    <property type="component" value="Unassembled WGS sequence"/>
</dbReference>
<dbReference type="Pfam" id="PF00570">
    <property type="entry name" value="HRDC"/>
    <property type="match status" value="1"/>
</dbReference>
<keyword evidence="8 20" id="KW-0347">Helicase</keyword>
<feature type="domain" description="Helicase C-terminal" evidence="19">
    <location>
        <begin position="214"/>
        <end position="378"/>
    </location>
</feature>
<dbReference type="InterPro" id="IPR010997">
    <property type="entry name" value="HRDC-like_sf"/>
</dbReference>
<evidence type="ECO:0000313" key="21">
    <source>
        <dbReference type="Proteomes" id="UP000093807"/>
    </source>
</evidence>
<evidence type="ECO:0000259" key="19">
    <source>
        <dbReference type="PROSITE" id="PS51194"/>
    </source>
</evidence>
<evidence type="ECO:0000256" key="9">
    <source>
        <dbReference type="ARBA" id="ARBA00022833"/>
    </source>
</evidence>
<comment type="similarity">
    <text evidence="3">Belongs to the helicase family. RecQ subfamily.</text>
</comment>
<dbReference type="InterPro" id="IPR018982">
    <property type="entry name" value="RQC_domain"/>
</dbReference>
<dbReference type="AlphaFoldDB" id="A0A199XVM5"/>
<dbReference type="PANTHER" id="PTHR13710">
    <property type="entry name" value="DNA HELICASE RECQ FAMILY MEMBER"/>
    <property type="match status" value="1"/>
</dbReference>
<dbReference type="GO" id="GO:0016787">
    <property type="term" value="F:hydrolase activity"/>
    <property type="evidence" value="ECO:0007669"/>
    <property type="project" value="UniProtKB-KW"/>
</dbReference>
<dbReference type="GO" id="GO:0005524">
    <property type="term" value="F:ATP binding"/>
    <property type="evidence" value="ECO:0007669"/>
    <property type="project" value="UniProtKB-KW"/>
</dbReference>
<sequence>MNSNEIDIHKELKKYFGFSQFKGLQEQVIKSLLNKENTFVIMPTGGGKSLCYQLPALILDGTAIVVSPLIALMKNQVDAIRSLSSDNGVAHVLNSSLTKTEIAQVKKDITSGVTKLLYVAPESLTKEEYVQFLQQVPLSFVAIDEAHCISEWGHDFRPEYRNLRHIIKQLGEVPVIGLTATATPKVQEDILKNLDMSDAVTYKASFNRPNLFYEVRTKTKNIESDIIRFIRQHKGKSGIIYCLSRKKVESIAEVLQVNGISAVPYHAGLDAKTRAKHQDMFLMEDVDVVVATIAFGMGIDKPDVRYVIHHDIPKSLESYYQETGRAGRDGGEGHCLAYYSYKDVEKLEKFLSGKPVAEQEIGFALLQEVVAYAETSMSRRKFLLHYFGEEYDNETGEGGNMDDNVRNPKTKVEAMNEVVKLLEVVKETKHIYKSKEIVFTLIGRVNAVIKAHKTDTQSFFGSGADHDEKFWMALLRQVLVDGLLTKDIETYGIVKITKKGLTFIKKPESFMMSEDHEYNESEDEAIVTAAKSSGTADETLMAMLKELRKKEAKKLGVPPFVVFQDPSLEDMALKYPISLEELTNIHGVGEGKARKYGKAFVTLIQRYVEDNDIVRPDDLVVKSTGVNSANKLYIIQNIDRKLALTDIASAKGLTMGALIKEMEQIVYSGTKLNINYWVDELLDEDQQEEIHDYFMESHSDNIEEALKEFDGDYDIDELRLMRIKFISEVAN</sequence>
<dbReference type="RefSeq" id="WP_064714085.1">
    <property type="nucleotide sequence ID" value="NZ_JMTM01000007.1"/>
</dbReference>
<feature type="domain" description="Helicase ATP-binding" evidence="18">
    <location>
        <begin position="29"/>
        <end position="200"/>
    </location>
</feature>
<comment type="caution">
    <text evidence="20">The sequence shown here is derived from an EMBL/GenBank/DDBJ whole genome shotgun (WGS) entry which is preliminary data.</text>
</comment>
<comment type="cofactor">
    <cofactor evidence="1">
        <name>Mg(2+)</name>
        <dbReference type="ChEBI" id="CHEBI:18420"/>
    </cofactor>
</comment>
<evidence type="ECO:0000256" key="8">
    <source>
        <dbReference type="ARBA" id="ARBA00022806"/>
    </source>
</evidence>
<dbReference type="PROSITE" id="PS50967">
    <property type="entry name" value="HRDC"/>
    <property type="match status" value="1"/>
</dbReference>
<evidence type="ECO:0000256" key="5">
    <source>
        <dbReference type="ARBA" id="ARBA00022741"/>
    </source>
</evidence>
<dbReference type="CDD" id="cd17920">
    <property type="entry name" value="DEXHc_RecQ"/>
    <property type="match status" value="1"/>
</dbReference>
<keyword evidence="6" id="KW-0227">DNA damage</keyword>
<dbReference type="Gene3D" id="1.10.150.80">
    <property type="entry name" value="HRDC domain"/>
    <property type="match status" value="1"/>
</dbReference>
<dbReference type="InterPro" id="IPR002121">
    <property type="entry name" value="HRDC_dom"/>
</dbReference>
<evidence type="ECO:0000256" key="4">
    <source>
        <dbReference type="ARBA" id="ARBA00022723"/>
    </source>
</evidence>
<evidence type="ECO:0000256" key="6">
    <source>
        <dbReference type="ARBA" id="ARBA00022763"/>
    </source>
</evidence>
<evidence type="ECO:0000256" key="12">
    <source>
        <dbReference type="ARBA" id="ARBA00023172"/>
    </source>
</evidence>
<dbReference type="PROSITE" id="PS51192">
    <property type="entry name" value="HELICASE_ATP_BIND_1"/>
    <property type="match status" value="1"/>
</dbReference>
<dbReference type="SUPFAM" id="SSF52540">
    <property type="entry name" value="P-loop containing nucleoside triphosphate hydrolases"/>
    <property type="match status" value="1"/>
</dbReference>
<evidence type="ECO:0000256" key="15">
    <source>
        <dbReference type="ARBA" id="ARBA00034617"/>
    </source>
</evidence>
<dbReference type="Pfam" id="PF00271">
    <property type="entry name" value="Helicase_C"/>
    <property type="match status" value="1"/>
</dbReference>
<dbReference type="InterPro" id="IPR036390">
    <property type="entry name" value="WH_DNA-bd_sf"/>
</dbReference>
<dbReference type="InterPro" id="IPR011545">
    <property type="entry name" value="DEAD/DEAH_box_helicase_dom"/>
</dbReference>
<dbReference type="CDD" id="cd18794">
    <property type="entry name" value="SF2_C_RecQ"/>
    <property type="match status" value="1"/>
</dbReference>
<dbReference type="SUPFAM" id="SSF47819">
    <property type="entry name" value="HRDC-like"/>
    <property type="match status" value="1"/>
</dbReference>
<dbReference type="OrthoDB" id="9763310at2"/>
<keyword evidence="9" id="KW-0862">Zinc</keyword>
<evidence type="ECO:0000256" key="2">
    <source>
        <dbReference type="ARBA" id="ARBA00001947"/>
    </source>
</evidence>
<dbReference type="NCBIfam" id="TIGR01389">
    <property type="entry name" value="recQ"/>
    <property type="match status" value="1"/>
</dbReference>
<dbReference type="FunFam" id="3.40.50.300:FF:001051">
    <property type="entry name" value="ATP-dependent DNA helicase RecQ"/>
    <property type="match status" value="1"/>
</dbReference>
<evidence type="ECO:0000313" key="20">
    <source>
        <dbReference type="EMBL" id="OAZ05379.1"/>
    </source>
</evidence>
<accession>A0A199XVM5</accession>
<name>A0A199XVM5_9FLAO</name>
<dbReference type="FunFam" id="3.40.50.300:FF:000156">
    <property type="entry name" value="ATP-dependent DNA helicase recQ"/>
    <property type="match status" value="1"/>
</dbReference>
<dbReference type="PROSITE" id="PS51194">
    <property type="entry name" value="HELICASE_CTER"/>
    <property type="match status" value="1"/>
</dbReference>
<protein>
    <recommendedName>
        <fullName evidence="16">DNA helicase RecQ</fullName>
        <ecNumber evidence="16">5.6.2.4</ecNumber>
    </recommendedName>
</protein>
<evidence type="ECO:0000256" key="3">
    <source>
        <dbReference type="ARBA" id="ARBA00005446"/>
    </source>
</evidence>
<keyword evidence="5" id="KW-0547">Nucleotide-binding</keyword>
<dbReference type="GO" id="GO:0006281">
    <property type="term" value="P:DNA repair"/>
    <property type="evidence" value="ECO:0007669"/>
    <property type="project" value="UniProtKB-KW"/>
</dbReference>
<keyword evidence="21" id="KW-1185">Reference proteome</keyword>
<dbReference type="EC" id="5.6.2.4" evidence="16"/>
<evidence type="ECO:0000259" key="17">
    <source>
        <dbReference type="PROSITE" id="PS50967"/>
    </source>
</evidence>